<dbReference type="SUPFAM" id="SSF52540">
    <property type="entry name" value="P-loop containing nucleoside triphosphate hydrolases"/>
    <property type="match status" value="1"/>
</dbReference>
<sequence>MYTLSTKKSLNTLIIGESDTGKSYLAELMYQFAKEKEILDKEAPFIKLNCRHYIEDMQ</sequence>
<dbReference type="InterPro" id="IPR002078">
    <property type="entry name" value="Sigma_54_int"/>
</dbReference>
<protein>
    <recommendedName>
        <fullName evidence="1">Sigma-54 factor interaction domain-containing protein</fullName>
    </recommendedName>
</protein>
<dbReference type="AlphaFoldDB" id="A0AAW9IJP3"/>
<dbReference type="Pfam" id="PF00158">
    <property type="entry name" value="Sigma54_activat"/>
    <property type="match status" value="1"/>
</dbReference>
<reference evidence="2" key="1">
    <citation type="submission" date="2019-11" db="EMBL/GenBank/DDBJ databases">
        <title>Characterization of Clostridium perfringens isolates from swine manure treated agricultural soils.</title>
        <authorList>
            <person name="Wushke S.T."/>
        </authorList>
    </citation>
    <scope>NUCLEOTIDE SEQUENCE</scope>
    <source>
        <strain evidence="2">X26</strain>
    </source>
</reference>
<proteinExistence type="predicted"/>
<name>A0AAW9IJP3_CLOPF</name>
<dbReference type="InterPro" id="IPR027417">
    <property type="entry name" value="P-loop_NTPase"/>
</dbReference>
<dbReference type="GO" id="GO:0006355">
    <property type="term" value="P:regulation of DNA-templated transcription"/>
    <property type="evidence" value="ECO:0007669"/>
    <property type="project" value="InterPro"/>
</dbReference>
<dbReference type="Proteomes" id="UP001291306">
    <property type="component" value="Unassembled WGS sequence"/>
</dbReference>
<evidence type="ECO:0000313" key="3">
    <source>
        <dbReference type="Proteomes" id="UP001291306"/>
    </source>
</evidence>
<evidence type="ECO:0000313" key="2">
    <source>
        <dbReference type="EMBL" id="MDZ5001092.1"/>
    </source>
</evidence>
<dbReference type="Gene3D" id="3.40.50.300">
    <property type="entry name" value="P-loop containing nucleotide triphosphate hydrolases"/>
    <property type="match status" value="1"/>
</dbReference>
<dbReference type="GO" id="GO:0005524">
    <property type="term" value="F:ATP binding"/>
    <property type="evidence" value="ECO:0007669"/>
    <property type="project" value="InterPro"/>
</dbReference>
<feature type="domain" description="Sigma-54 factor interaction" evidence="1">
    <location>
        <begin position="6"/>
        <end position="56"/>
    </location>
</feature>
<evidence type="ECO:0000259" key="1">
    <source>
        <dbReference type="Pfam" id="PF00158"/>
    </source>
</evidence>
<accession>A0AAW9IJP3</accession>
<dbReference type="EMBL" id="WNVC01001014">
    <property type="protein sequence ID" value="MDZ5001092.1"/>
    <property type="molecule type" value="Genomic_DNA"/>
</dbReference>
<gene>
    <name evidence="2" type="ORF">GNF79_18925</name>
</gene>
<comment type="caution">
    <text evidence="2">The sequence shown here is derived from an EMBL/GenBank/DDBJ whole genome shotgun (WGS) entry which is preliminary data.</text>
</comment>
<organism evidence="2 3">
    <name type="scientific">Clostridium perfringens</name>
    <dbReference type="NCBI Taxonomy" id="1502"/>
    <lineage>
        <taxon>Bacteria</taxon>
        <taxon>Bacillati</taxon>
        <taxon>Bacillota</taxon>
        <taxon>Clostridia</taxon>
        <taxon>Eubacteriales</taxon>
        <taxon>Clostridiaceae</taxon>
        <taxon>Clostridium</taxon>
    </lineage>
</organism>